<feature type="signal peptide" evidence="2">
    <location>
        <begin position="1"/>
        <end position="20"/>
    </location>
</feature>
<evidence type="ECO:0000256" key="2">
    <source>
        <dbReference type="SAM" id="SignalP"/>
    </source>
</evidence>
<dbReference type="OrthoDB" id="3761665at2759"/>
<feature type="chain" id="PRO_5040353394" evidence="2">
    <location>
        <begin position="21"/>
        <end position="85"/>
    </location>
</feature>
<comment type="caution">
    <text evidence="3">The sequence shown here is derived from an EMBL/GenBank/DDBJ whole genome shotgun (WGS) entry which is preliminary data.</text>
</comment>
<reference evidence="3" key="1">
    <citation type="journal article" date="2020" name="Stud. Mycol.">
        <title>101 Dothideomycetes genomes: a test case for predicting lifestyles and emergence of pathogens.</title>
        <authorList>
            <person name="Haridas S."/>
            <person name="Albert R."/>
            <person name="Binder M."/>
            <person name="Bloem J."/>
            <person name="Labutti K."/>
            <person name="Salamov A."/>
            <person name="Andreopoulos B."/>
            <person name="Baker S."/>
            <person name="Barry K."/>
            <person name="Bills G."/>
            <person name="Bluhm B."/>
            <person name="Cannon C."/>
            <person name="Castanera R."/>
            <person name="Culley D."/>
            <person name="Daum C."/>
            <person name="Ezra D."/>
            <person name="Gonzalez J."/>
            <person name="Henrissat B."/>
            <person name="Kuo A."/>
            <person name="Liang C."/>
            <person name="Lipzen A."/>
            <person name="Lutzoni F."/>
            <person name="Magnuson J."/>
            <person name="Mondo S."/>
            <person name="Nolan M."/>
            <person name="Ohm R."/>
            <person name="Pangilinan J."/>
            <person name="Park H.-J."/>
            <person name="Ramirez L."/>
            <person name="Alfaro M."/>
            <person name="Sun H."/>
            <person name="Tritt A."/>
            <person name="Yoshinaga Y."/>
            <person name="Zwiers L.-H."/>
            <person name="Turgeon B."/>
            <person name="Goodwin S."/>
            <person name="Spatafora J."/>
            <person name="Crous P."/>
            <person name="Grigoriev I."/>
        </authorList>
    </citation>
    <scope>NUCLEOTIDE SEQUENCE</scope>
    <source>
        <strain evidence="3">CBS 125425</strain>
    </source>
</reference>
<sequence length="85" mass="8793">MPRSTTIWAAALLLASLSGSGPILTTAEAMPAPGPQQTAGRPRYYFPRHIKRQIVTNSTAPASATSSSSSSSSTPDLESRSSTGD</sequence>
<dbReference type="Proteomes" id="UP000799444">
    <property type="component" value="Unassembled WGS sequence"/>
</dbReference>
<evidence type="ECO:0000313" key="3">
    <source>
        <dbReference type="EMBL" id="KAF2734559.1"/>
    </source>
</evidence>
<protein>
    <submittedName>
        <fullName evidence="3">Uncharacterized protein</fullName>
    </submittedName>
</protein>
<organism evidence="3 4">
    <name type="scientific">Polyplosphaeria fusca</name>
    <dbReference type="NCBI Taxonomy" id="682080"/>
    <lineage>
        <taxon>Eukaryota</taxon>
        <taxon>Fungi</taxon>
        <taxon>Dikarya</taxon>
        <taxon>Ascomycota</taxon>
        <taxon>Pezizomycotina</taxon>
        <taxon>Dothideomycetes</taxon>
        <taxon>Pleosporomycetidae</taxon>
        <taxon>Pleosporales</taxon>
        <taxon>Tetraplosphaeriaceae</taxon>
        <taxon>Polyplosphaeria</taxon>
    </lineage>
</organism>
<feature type="non-terminal residue" evidence="3">
    <location>
        <position position="85"/>
    </location>
</feature>
<proteinExistence type="predicted"/>
<keyword evidence="4" id="KW-1185">Reference proteome</keyword>
<feature type="compositionally biased region" description="Low complexity" evidence="1">
    <location>
        <begin position="58"/>
        <end position="75"/>
    </location>
</feature>
<dbReference type="AlphaFoldDB" id="A0A9P4QXI8"/>
<name>A0A9P4QXI8_9PLEO</name>
<accession>A0A9P4QXI8</accession>
<keyword evidence="2" id="KW-0732">Signal</keyword>
<evidence type="ECO:0000256" key="1">
    <source>
        <dbReference type="SAM" id="MobiDB-lite"/>
    </source>
</evidence>
<dbReference type="EMBL" id="ML996146">
    <property type="protein sequence ID" value="KAF2734559.1"/>
    <property type="molecule type" value="Genomic_DNA"/>
</dbReference>
<gene>
    <name evidence="3" type="ORF">EJ04DRAFT_414577</name>
</gene>
<evidence type="ECO:0000313" key="4">
    <source>
        <dbReference type="Proteomes" id="UP000799444"/>
    </source>
</evidence>
<feature type="region of interest" description="Disordered" evidence="1">
    <location>
        <begin position="56"/>
        <end position="85"/>
    </location>
</feature>